<reference evidence="1" key="1">
    <citation type="submission" date="2023-10" db="EMBL/GenBank/DDBJ databases">
        <title>Genome assembly of Pristionchus species.</title>
        <authorList>
            <person name="Yoshida K."/>
            <person name="Sommer R.J."/>
        </authorList>
    </citation>
    <scope>NUCLEOTIDE SEQUENCE</scope>
    <source>
        <strain evidence="1">RS0144</strain>
    </source>
</reference>
<protein>
    <submittedName>
        <fullName evidence="1">Uncharacterized protein</fullName>
    </submittedName>
</protein>
<gene>
    <name evidence="1" type="ORF">PENTCL1PPCAC_15197</name>
</gene>
<feature type="non-terminal residue" evidence="1">
    <location>
        <position position="78"/>
    </location>
</feature>
<evidence type="ECO:0000313" key="2">
    <source>
        <dbReference type="Proteomes" id="UP001432027"/>
    </source>
</evidence>
<name>A0AAV5TDN2_9BILA</name>
<dbReference type="Proteomes" id="UP001432027">
    <property type="component" value="Unassembled WGS sequence"/>
</dbReference>
<proteinExistence type="predicted"/>
<sequence length="78" mass="8817">EIRVLVCQRVGESGSEIVRTGESCLSGDVSENCESLSDLDSINFEHWKSVEGRTFVLEHFFSLLELHSLVFQRHSSDC</sequence>
<organism evidence="1 2">
    <name type="scientific">Pristionchus entomophagus</name>
    <dbReference type="NCBI Taxonomy" id="358040"/>
    <lineage>
        <taxon>Eukaryota</taxon>
        <taxon>Metazoa</taxon>
        <taxon>Ecdysozoa</taxon>
        <taxon>Nematoda</taxon>
        <taxon>Chromadorea</taxon>
        <taxon>Rhabditida</taxon>
        <taxon>Rhabditina</taxon>
        <taxon>Diplogasteromorpha</taxon>
        <taxon>Diplogasteroidea</taxon>
        <taxon>Neodiplogasteridae</taxon>
        <taxon>Pristionchus</taxon>
    </lineage>
</organism>
<dbReference type="EMBL" id="BTSX01000004">
    <property type="protein sequence ID" value="GMS93022.1"/>
    <property type="molecule type" value="Genomic_DNA"/>
</dbReference>
<accession>A0AAV5TDN2</accession>
<feature type="non-terminal residue" evidence="1">
    <location>
        <position position="1"/>
    </location>
</feature>
<comment type="caution">
    <text evidence="1">The sequence shown here is derived from an EMBL/GenBank/DDBJ whole genome shotgun (WGS) entry which is preliminary data.</text>
</comment>
<keyword evidence="2" id="KW-1185">Reference proteome</keyword>
<dbReference type="AlphaFoldDB" id="A0AAV5TDN2"/>
<evidence type="ECO:0000313" key="1">
    <source>
        <dbReference type="EMBL" id="GMS93022.1"/>
    </source>
</evidence>